<organism evidence="2 3">
    <name type="scientific">Clathrospora elynae</name>
    <dbReference type="NCBI Taxonomy" id="706981"/>
    <lineage>
        <taxon>Eukaryota</taxon>
        <taxon>Fungi</taxon>
        <taxon>Dikarya</taxon>
        <taxon>Ascomycota</taxon>
        <taxon>Pezizomycotina</taxon>
        <taxon>Dothideomycetes</taxon>
        <taxon>Pleosporomycetidae</taxon>
        <taxon>Pleosporales</taxon>
        <taxon>Diademaceae</taxon>
        <taxon>Clathrospora</taxon>
    </lineage>
</organism>
<sequence length="159" mass="17711">MSQFGVSLALIRSSPSPLWHQYPPPDDWFSIDQLELSNVGIHGIDISNPPTDPSFMSESFIVYTPYAPFPDQWTDFSVTDHTSSLQTQSPSTTGSSSFRHSTKSTNGSPQPSFGSKTPTQLSLPQFDPVPPNLVNVIDVCFEELTQETQPEPHRTHKKY</sequence>
<name>A0A6A5SYZ1_9PLEO</name>
<gene>
    <name evidence="2" type="ORF">EJ02DRAFT_477340</name>
</gene>
<evidence type="ECO:0000313" key="2">
    <source>
        <dbReference type="EMBL" id="KAF1945210.1"/>
    </source>
</evidence>
<dbReference type="EMBL" id="ML976011">
    <property type="protein sequence ID" value="KAF1945210.1"/>
    <property type="molecule type" value="Genomic_DNA"/>
</dbReference>
<keyword evidence="3" id="KW-1185">Reference proteome</keyword>
<evidence type="ECO:0000256" key="1">
    <source>
        <dbReference type="SAM" id="MobiDB-lite"/>
    </source>
</evidence>
<feature type="compositionally biased region" description="Polar residues" evidence="1">
    <location>
        <begin position="103"/>
        <end position="123"/>
    </location>
</feature>
<evidence type="ECO:0000313" key="3">
    <source>
        <dbReference type="Proteomes" id="UP000800038"/>
    </source>
</evidence>
<proteinExistence type="predicted"/>
<protein>
    <submittedName>
        <fullName evidence="2">Uncharacterized protein</fullName>
    </submittedName>
</protein>
<reference evidence="2" key="1">
    <citation type="journal article" date="2020" name="Stud. Mycol.">
        <title>101 Dothideomycetes genomes: a test case for predicting lifestyles and emergence of pathogens.</title>
        <authorList>
            <person name="Haridas S."/>
            <person name="Albert R."/>
            <person name="Binder M."/>
            <person name="Bloem J."/>
            <person name="Labutti K."/>
            <person name="Salamov A."/>
            <person name="Andreopoulos B."/>
            <person name="Baker S."/>
            <person name="Barry K."/>
            <person name="Bills G."/>
            <person name="Bluhm B."/>
            <person name="Cannon C."/>
            <person name="Castanera R."/>
            <person name="Culley D."/>
            <person name="Daum C."/>
            <person name="Ezra D."/>
            <person name="Gonzalez J."/>
            <person name="Henrissat B."/>
            <person name="Kuo A."/>
            <person name="Liang C."/>
            <person name="Lipzen A."/>
            <person name="Lutzoni F."/>
            <person name="Magnuson J."/>
            <person name="Mondo S."/>
            <person name="Nolan M."/>
            <person name="Ohm R."/>
            <person name="Pangilinan J."/>
            <person name="Park H.-J."/>
            <person name="Ramirez L."/>
            <person name="Alfaro M."/>
            <person name="Sun H."/>
            <person name="Tritt A."/>
            <person name="Yoshinaga Y."/>
            <person name="Zwiers L.-H."/>
            <person name="Turgeon B."/>
            <person name="Goodwin S."/>
            <person name="Spatafora J."/>
            <person name="Crous P."/>
            <person name="Grigoriev I."/>
        </authorList>
    </citation>
    <scope>NUCLEOTIDE SEQUENCE</scope>
    <source>
        <strain evidence="2">CBS 161.51</strain>
    </source>
</reference>
<dbReference type="Proteomes" id="UP000800038">
    <property type="component" value="Unassembled WGS sequence"/>
</dbReference>
<dbReference type="AlphaFoldDB" id="A0A6A5SYZ1"/>
<accession>A0A6A5SYZ1</accession>
<feature type="compositionally biased region" description="Low complexity" evidence="1">
    <location>
        <begin position="82"/>
        <end position="99"/>
    </location>
</feature>
<feature type="region of interest" description="Disordered" evidence="1">
    <location>
        <begin position="80"/>
        <end position="127"/>
    </location>
</feature>